<dbReference type="OrthoDB" id="79367at2759"/>
<dbReference type="Gene3D" id="1.25.40.90">
    <property type="match status" value="1"/>
</dbReference>
<comment type="caution">
    <text evidence="3">The sequence shown here is derived from an EMBL/GenBank/DDBJ whole genome shotgun (WGS) entry which is preliminary data.</text>
</comment>
<protein>
    <submittedName>
        <fullName evidence="3">Splicing arginine serine-rich 15</fullName>
    </submittedName>
</protein>
<feature type="compositionally biased region" description="Basic residues" evidence="1">
    <location>
        <begin position="178"/>
        <end position="188"/>
    </location>
</feature>
<dbReference type="Proteomes" id="UP000239899">
    <property type="component" value="Unassembled WGS sequence"/>
</dbReference>
<gene>
    <name evidence="3" type="ORF">C2E21_9004</name>
</gene>
<dbReference type="AlphaFoldDB" id="A0A2P6TCU1"/>
<dbReference type="EMBL" id="LHPG02000023">
    <property type="protein sequence ID" value="PRW20459.1"/>
    <property type="molecule type" value="Genomic_DNA"/>
</dbReference>
<evidence type="ECO:0000313" key="4">
    <source>
        <dbReference type="Proteomes" id="UP000239899"/>
    </source>
</evidence>
<evidence type="ECO:0000313" key="3">
    <source>
        <dbReference type="EMBL" id="PRW20459.1"/>
    </source>
</evidence>
<dbReference type="SMART" id="SM00582">
    <property type="entry name" value="RPR"/>
    <property type="match status" value="1"/>
</dbReference>
<name>A0A2P6TCU1_CHLSO</name>
<keyword evidence="4" id="KW-1185">Reference proteome</keyword>
<feature type="region of interest" description="Disordered" evidence="1">
    <location>
        <begin position="140"/>
        <end position="188"/>
    </location>
</feature>
<proteinExistence type="predicted"/>
<dbReference type="STRING" id="3076.A0A2P6TCU1"/>
<evidence type="ECO:0000259" key="2">
    <source>
        <dbReference type="PROSITE" id="PS51391"/>
    </source>
</evidence>
<organism evidence="3 4">
    <name type="scientific">Chlorella sorokiniana</name>
    <name type="common">Freshwater green alga</name>
    <dbReference type="NCBI Taxonomy" id="3076"/>
    <lineage>
        <taxon>Eukaryota</taxon>
        <taxon>Viridiplantae</taxon>
        <taxon>Chlorophyta</taxon>
        <taxon>core chlorophytes</taxon>
        <taxon>Trebouxiophyceae</taxon>
        <taxon>Chlorellales</taxon>
        <taxon>Chlorellaceae</taxon>
        <taxon>Chlorella clade</taxon>
        <taxon>Chlorella</taxon>
    </lineage>
</organism>
<dbReference type="Pfam" id="PF04818">
    <property type="entry name" value="CID"/>
    <property type="match status" value="1"/>
</dbReference>
<accession>A0A2P6TCU1</accession>
<dbReference type="InterPro" id="IPR006569">
    <property type="entry name" value="CID_dom"/>
</dbReference>
<reference evidence="3 4" key="1">
    <citation type="journal article" date="2018" name="Plant J.">
        <title>Genome sequences of Chlorella sorokiniana UTEX 1602 and Micractinium conductrix SAG 241.80: implications to maltose excretion by a green alga.</title>
        <authorList>
            <person name="Arriola M.B."/>
            <person name="Velmurugan N."/>
            <person name="Zhang Y."/>
            <person name="Plunkett M.H."/>
            <person name="Hondzo H."/>
            <person name="Barney B.M."/>
        </authorList>
    </citation>
    <scope>NUCLEOTIDE SEQUENCE [LARGE SCALE GENOMIC DNA]</scope>
    <source>
        <strain evidence="4">UTEX 1602</strain>
    </source>
</reference>
<evidence type="ECO:0000256" key="1">
    <source>
        <dbReference type="SAM" id="MobiDB-lite"/>
    </source>
</evidence>
<feature type="domain" description="CID" evidence="2">
    <location>
        <begin position="1"/>
        <end position="137"/>
    </location>
</feature>
<dbReference type="SUPFAM" id="SSF48464">
    <property type="entry name" value="ENTH/VHS domain"/>
    <property type="match status" value="1"/>
</dbReference>
<dbReference type="PROSITE" id="PS51391">
    <property type="entry name" value="CID"/>
    <property type="match status" value="1"/>
</dbReference>
<sequence>MWEREEEFRSLLRRAAKKATKELLDSLADIAIRDDKVAYKAVCALILHEMKQLKPGYRLKLLYVMNEILRQSKARRGERDKYAARFAPLLDNLVGLLAPLNAEQLGSVLKIVDIWWRDEIFDAPTVAQLQQQFRGLRATAASGRGGGGSSGGAPPPHVMAGVAGTAAADKVASPTAAGRKRKSRWSDE</sequence>
<dbReference type="InterPro" id="IPR008942">
    <property type="entry name" value="ENTH_VHS"/>
</dbReference>